<accession>A0A382G011</accession>
<sequence>VEEQTYANLRVWDGNANGYLDADSVSVANGLISAVGKRDPKAR</sequence>
<gene>
    <name evidence="1" type="ORF">METZ01_LOCUS220375</name>
</gene>
<reference evidence="1" key="1">
    <citation type="submission" date="2018-05" db="EMBL/GenBank/DDBJ databases">
        <authorList>
            <person name="Lanie J.A."/>
            <person name="Ng W.-L."/>
            <person name="Kazmierczak K.M."/>
            <person name="Andrzejewski T.M."/>
            <person name="Davidsen T.M."/>
            <person name="Wayne K.J."/>
            <person name="Tettelin H."/>
            <person name="Glass J.I."/>
            <person name="Rusch D."/>
            <person name="Podicherti R."/>
            <person name="Tsui H.-C.T."/>
            <person name="Winkler M.E."/>
        </authorList>
    </citation>
    <scope>NUCLEOTIDE SEQUENCE</scope>
</reference>
<organism evidence="1">
    <name type="scientific">marine metagenome</name>
    <dbReference type="NCBI Taxonomy" id="408172"/>
    <lineage>
        <taxon>unclassified sequences</taxon>
        <taxon>metagenomes</taxon>
        <taxon>ecological metagenomes</taxon>
    </lineage>
</organism>
<dbReference type="AlphaFoldDB" id="A0A382G011"/>
<dbReference type="EMBL" id="UINC01052324">
    <property type="protein sequence ID" value="SVB67521.1"/>
    <property type="molecule type" value="Genomic_DNA"/>
</dbReference>
<evidence type="ECO:0000313" key="1">
    <source>
        <dbReference type="EMBL" id="SVB67521.1"/>
    </source>
</evidence>
<proteinExistence type="predicted"/>
<feature type="non-terminal residue" evidence="1">
    <location>
        <position position="43"/>
    </location>
</feature>
<feature type="non-terminal residue" evidence="1">
    <location>
        <position position="1"/>
    </location>
</feature>
<protein>
    <submittedName>
        <fullName evidence="1">Uncharacterized protein</fullName>
    </submittedName>
</protein>
<name>A0A382G011_9ZZZZ</name>